<keyword evidence="3" id="KW-1185">Reference proteome</keyword>
<evidence type="ECO:0000313" key="2">
    <source>
        <dbReference type="EMBL" id="URD94887.1"/>
    </source>
</evidence>
<feature type="compositionally biased region" description="Low complexity" evidence="1">
    <location>
        <begin position="229"/>
        <end position="239"/>
    </location>
</feature>
<dbReference type="Proteomes" id="UP001055439">
    <property type="component" value="Chromosome 4"/>
</dbReference>
<gene>
    <name evidence="2" type="ORF">MUK42_20340</name>
</gene>
<reference evidence="2" key="1">
    <citation type="submission" date="2022-05" db="EMBL/GenBank/DDBJ databases">
        <title>The Musa troglodytarum L. genome provides insights into the mechanism of non-climacteric behaviour and enrichment of carotenoids.</title>
        <authorList>
            <person name="Wang J."/>
        </authorList>
    </citation>
    <scope>NUCLEOTIDE SEQUENCE</scope>
    <source>
        <tissue evidence="2">Leaf</tissue>
    </source>
</reference>
<proteinExistence type="predicted"/>
<evidence type="ECO:0000256" key="1">
    <source>
        <dbReference type="SAM" id="MobiDB-lite"/>
    </source>
</evidence>
<name>A0A9E7FIR0_9LILI</name>
<protein>
    <submittedName>
        <fullName evidence="2">Uncharacterized protein</fullName>
    </submittedName>
</protein>
<dbReference type="AlphaFoldDB" id="A0A9E7FIR0"/>
<accession>A0A9E7FIR0</accession>
<sequence>MVSAPRKTYTVQDGTRWSGRPPTPHTSSATGDPTSNQSPITNNDGHSERQLSLESYHVDVFHSVHGVQAVRDGPRPTSGRRTHWKMLANRRARPLLPHPGRINPPMSSLQLRHVTYALESVSYIPAVSSRPSILRAARSPFVASPYARRMNGLSDTWPFADAPVVRNGQFRGGGRSPGLRPWKSRPRRSRSAGPSGGALLRDPSCAARNRPVPTECDGPRRGGAAEATPLVPLLRAVRPPRGPPSGPHSRAVSQTKRSWRSRLSGPHWASRNLKYLSPSKSTKITPLIYHRRTEAPGEGAVDVPVAPQI</sequence>
<evidence type="ECO:0000313" key="3">
    <source>
        <dbReference type="Proteomes" id="UP001055439"/>
    </source>
</evidence>
<dbReference type="EMBL" id="CP097506">
    <property type="protein sequence ID" value="URD94887.1"/>
    <property type="molecule type" value="Genomic_DNA"/>
</dbReference>
<feature type="compositionally biased region" description="Polar residues" evidence="1">
    <location>
        <begin position="25"/>
        <end position="44"/>
    </location>
</feature>
<organism evidence="2 3">
    <name type="scientific">Musa troglodytarum</name>
    <name type="common">fe'i banana</name>
    <dbReference type="NCBI Taxonomy" id="320322"/>
    <lineage>
        <taxon>Eukaryota</taxon>
        <taxon>Viridiplantae</taxon>
        <taxon>Streptophyta</taxon>
        <taxon>Embryophyta</taxon>
        <taxon>Tracheophyta</taxon>
        <taxon>Spermatophyta</taxon>
        <taxon>Magnoliopsida</taxon>
        <taxon>Liliopsida</taxon>
        <taxon>Zingiberales</taxon>
        <taxon>Musaceae</taxon>
        <taxon>Musa</taxon>
    </lineage>
</organism>
<feature type="region of interest" description="Disordered" evidence="1">
    <location>
        <begin position="166"/>
        <end position="264"/>
    </location>
</feature>
<feature type="region of interest" description="Disordered" evidence="1">
    <location>
        <begin position="1"/>
        <end position="48"/>
    </location>
</feature>